<reference evidence="4 5" key="2">
    <citation type="submission" date="2019-07" db="EMBL/GenBank/DDBJ databases">
        <title>Algibacter marinivivus sp. nov., isolated from the surface of a marine red alga.</title>
        <authorList>
            <person name="Zhong X."/>
            <person name="Xu W."/>
            <person name="Zhang Y."/>
            <person name="Zhang Q."/>
            <person name="Du Z."/>
        </authorList>
    </citation>
    <scope>NUCLEOTIDE SEQUENCE [LARGE SCALE GENOMIC DNA]</scope>
    <source>
        <strain evidence="4 5">RU-4-M-4</strain>
    </source>
</reference>
<feature type="domain" description="Transposase IS116/IS110/IS902 C-terminal" evidence="2">
    <location>
        <begin position="75"/>
        <end position="135"/>
    </location>
</feature>
<feature type="non-terminal residue" evidence="3">
    <location>
        <position position="135"/>
    </location>
</feature>
<dbReference type="Proteomes" id="UP000322315">
    <property type="component" value="Unassembled WGS sequence"/>
</dbReference>
<dbReference type="Pfam" id="PF02371">
    <property type="entry name" value="Transposase_20"/>
    <property type="match status" value="1"/>
</dbReference>
<evidence type="ECO:0000313" key="6">
    <source>
        <dbReference type="Proteomes" id="UP000322315"/>
    </source>
</evidence>
<comment type="caution">
    <text evidence="3">The sequence shown here is derived from an EMBL/GenBank/DDBJ whole genome shotgun (WGS) entry which is preliminary data.</text>
</comment>
<proteinExistence type="predicted"/>
<evidence type="ECO:0000313" key="3">
    <source>
        <dbReference type="EMBL" id="KAA5819762.1"/>
    </source>
</evidence>
<accession>A0A5M7AQK5</accession>
<dbReference type="InterPro" id="IPR047650">
    <property type="entry name" value="Transpos_IS110"/>
</dbReference>
<dbReference type="PANTHER" id="PTHR33055:SF3">
    <property type="entry name" value="PUTATIVE TRANSPOSASE FOR IS117-RELATED"/>
    <property type="match status" value="1"/>
</dbReference>
<organism evidence="3 6">
    <name type="scientific">Algibacter amylolyticus</name>
    <dbReference type="NCBI Taxonomy" id="1608400"/>
    <lineage>
        <taxon>Bacteria</taxon>
        <taxon>Pseudomonadati</taxon>
        <taxon>Bacteroidota</taxon>
        <taxon>Flavobacteriia</taxon>
        <taxon>Flavobacteriales</taxon>
        <taxon>Flavobacteriaceae</taxon>
        <taxon>Algibacter</taxon>
    </lineage>
</organism>
<reference evidence="3 6" key="1">
    <citation type="journal article" date="2015" name="Int. J. Syst. Evol. Microbiol.">
        <title>Algibacter amylolyticus sp. nov., isolated from intertidal sediment.</title>
        <authorList>
            <person name="Zhang D.C."/>
            <person name="Wu J."/>
            <person name="Neuner K."/>
            <person name="Yao J."/>
            <person name="Margesin R."/>
        </authorList>
    </citation>
    <scope>NUCLEOTIDE SEQUENCE [LARGE SCALE GENOMIC DNA]</scope>
    <source>
        <strain evidence="3 6">RU-4-M-4</strain>
    </source>
</reference>
<feature type="non-terminal residue" evidence="3">
    <location>
        <position position="1"/>
    </location>
</feature>
<feature type="coiled-coil region" evidence="1">
    <location>
        <begin position="41"/>
        <end position="68"/>
    </location>
</feature>
<gene>
    <name evidence="3" type="ORF">F2B50_17900</name>
    <name evidence="4" type="ORF">FPF71_17900</name>
</gene>
<reference evidence="3" key="3">
    <citation type="submission" date="2019-09" db="EMBL/GenBank/DDBJ databases">
        <authorList>
            <person name="Zhang D.-C."/>
        </authorList>
    </citation>
    <scope>NUCLEOTIDE SEQUENCE</scope>
    <source>
        <strain evidence="3">RU-4-M-4</strain>
    </source>
</reference>
<keyword evidence="5" id="KW-1185">Reference proteome</keyword>
<dbReference type="Proteomes" id="UP000315145">
    <property type="component" value="Unassembled WGS sequence"/>
</dbReference>
<dbReference type="RefSeq" id="WP_144118295.1">
    <property type="nucleotide sequence ID" value="NZ_VMBF01000040.1"/>
</dbReference>
<dbReference type="GO" id="GO:0003677">
    <property type="term" value="F:DNA binding"/>
    <property type="evidence" value="ECO:0007669"/>
    <property type="project" value="InterPro"/>
</dbReference>
<dbReference type="EMBL" id="VWRS01000040">
    <property type="protein sequence ID" value="KAA5819762.1"/>
    <property type="molecule type" value="Genomic_DNA"/>
</dbReference>
<evidence type="ECO:0000313" key="5">
    <source>
        <dbReference type="Proteomes" id="UP000315145"/>
    </source>
</evidence>
<dbReference type="OrthoDB" id="964423at2"/>
<dbReference type="EMBL" id="VMBF01000040">
    <property type="protein sequence ID" value="TSJ69905.1"/>
    <property type="molecule type" value="Genomic_DNA"/>
</dbReference>
<evidence type="ECO:0000256" key="1">
    <source>
        <dbReference type="SAM" id="Coils"/>
    </source>
</evidence>
<name>A0A5M7AQK5_9FLAO</name>
<keyword evidence="1" id="KW-0175">Coiled coil</keyword>
<dbReference type="GO" id="GO:0006313">
    <property type="term" value="P:DNA transposition"/>
    <property type="evidence" value="ECO:0007669"/>
    <property type="project" value="InterPro"/>
</dbReference>
<dbReference type="PANTHER" id="PTHR33055">
    <property type="entry name" value="TRANSPOSASE FOR INSERTION SEQUENCE ELEMENT IS1111A"/>
    <property type="match status" value="1"/>
</dbReference>
<protein>
    <submittedName>
        <fullName evidence="3">IS110 family transposase</fullName>
    </submittedName>
</protein>
<evidence type="ECO:0000259" key="2">
    <source>
        <dbReference type="Pfam" id="PF02371"/>
    </source>
</evidence>
<dbReference type="AlphaFoldDB" id="A0A5M7AQK5"/>
<dbReference type="GO" id="GO:0004803">
    <property type="term" value="F:transposase activity"/>
    <property type="evidence" value="ECO:0007669"/>
    <property type="project" value="InterPro"/>
</dbReference>
<dbReference type="InterPro" id="IPR003346">
    <property type="entry name" value="Transposase_20"/>
</dbReference>
<evidence type="ECO:0000313" key="4">
    <source>
        <dbReference type="EMBL" id="TSJ69905.1"/>
    </source>
</evidence>
<sequence length="135" mass="15123">DVQSECLQLFRLLDSYLKHRTATKNKMHGEEVLGIPSKFVYRSLRRNKKQLDGEIKSIEQKILSLVKEDQQQQLTLLTSVPGIGPKTALFLIVVTDGFKKFESASQLCSYVGITPTIRESGSSVRGRARISKVGN</sequence>